<reference evidence="1 2" key="2">
    <citation type="journal article" date="2019" name="G3 (Bethesda)">
        <title>Hybrid Assembly of the Genome of the Entomopathogenic Nematode Steinernema carpocapsae Identifies the X-Chromosome.</title>
        <authorList>
            <person name="Serra L."/>
            <person name="Macchietto M."/>
            <person name="Macias-Munoz A."/>
            <person name="McGill C.J."/>
            <person name="Rodriguez I.M."/>
            <person name="Rodriguez B."/>
            <person name="Murad R."/>
            <person name="Mortazavi A."/>
        </authorList>
    </citation>
    <scope>NUCLEOTIDE SEQUENCE [LARGE SCALE GENOMIC DNA]</scope>
    <source>
        <strain evidence="1 2">ALL</strain>
    </source>
</reference>
<dbReference type="OrthoDB" id="5876856at2759"/>
<name>A0A4U5LNM3_STECR</name>
<dbReference type="PROSITE" id="PS50092">
    <property type="entry name" value="TSP1"/>
    <property type="match status" value="1"/>
</dbReference>
<dbReference type="EMBL" id="AZBU02000015">
    <property type="protein sequence ID" value="TKR57479.1"/>
    <property type="molecule type" value="Genomic_DNA"/>
</dbReference>
<proteinExistence type="predicted"/>
<dbReference type="Proteomes" id="UP000298663">
    <property type="component" value="Unassembled WGS sequence"/>
</dbReference>
<comment type="caution">
    <text evidence="1">The sequence shown here is derived from an EMBL/GenBank/DDBJ whole genome shotgun (WGS) entry which is preliminary data.</text>
</comment>
<reference evidence="1 2" key="1">
    <citation type="journal article" date="2015" name="Genome Biol.">
        <title>Comparative genomics of Steinernema reveals deeply conserved gene regulatory networks.</title>
        <authorList>
            <person name="Dillman A.R."/>
            <person name="Macchietto M."/>
            <person name="Porter C.F."/>
            <person name="Rogers A."/>
            <person name="Williams B."/>
            <person name="Antoshechkin I."/>
            <person name="Lee M.M."/>
            <person name="Goodwin Z."/>
            <person name="Lu X."/>
            <person name="Lewis E.E."/>
            <person name="Goodrich-Blair H."/>
            <person name="Stock S.P."/>
            <person name="Adams B.J."/>
            <person name="Sternberg P.W."/>
            <person name="Mortazavi A."/>
        </authorList>
    </citation>
    <scope>NUCLEOTIDE SEQUENCE [LARGE SCALE GENOMIC DNA]</scope>
    <source>
        <strain evidence="1 2">ALL</strain>
    </source>
</reference>
<dbReference type="Gene3D" id="2.20.100.10">
    <property type="entry name" value="Thrombospondin type-1 (TSP1) repeat"/>
    <property type="match status" value="1"/>
</dbReference>
<dbReference type="PANTHER" id="PTHR31507:SF12">
    <property type="entry name" value="C6 DOMAIN-CONTAINING PROTEIN"/>
    <property type="match status" value="1"/>
</dbReference>
<dbReference type="InterPro" id="IPR036383">
    <property type="entry name" value="TSP1_rpt_sf"/>
</dbReference>
<dbReference type="AlphaFoldDB" id="A0A4U5LNM3"/>
<dbReference type="InterPro" id="IPR000884">
    <property type="entry name" value="TSP1_rpt"/>
</dbReference>
<accession>A0A4U5LNM3</accession>
<evidence type="ECO:0000313" key="1">
    <source>
        <dbReference type="EMBL" id="TKR57479.1"/>
    </source>
</evidence>
<keyword evidence="2" id="KW-1185">Reference proteome</keyword>
<protein>
    <submittedName>
        <fullName evidence="1">Uncharacterized protein</fullName>
    </submittedName>
</protein>
<dbReference type="STRING" id="34508.A0A4U5LNM3"/>
<dbReference type="SMART" id="SM00209">
    <property type="entry name" value="TSP1"/>
    <property type="match status" value="1"/>
</dbReference>
<dbReference type="PANTHER" id="PTHR31507">
    <property type="entry name" value="PROTEIN CBG15923"/>
    <property type="match status" value="1"/>
</dbReference>
<dbReference type="SUPFAM" id="SSF82895">
    <property type="entry name" value="TSP-1 type 1 repeat"/>
    <property type="match status" value="1"/>
</dbReference>
<organism evidence="1 2">
    <name type="scientific">Steinernema carpocapsae</name>
    <name type="common">Entomopathogenic nematode</name>
    <dbReference type="NCBI Taxonomy" id="34508"/>
    <lineage>
        <taxon>Eukaryota</taxon>
        <taxon>Metazoa</taxon>
        <taxon>Ecdysozoa</taxon>
        <taxon>Nematoda</taxon>
        <taxon>Chromadorea</taxon>
        <taxon>Rhabditida</taxon>
        <taxon>Tylenchina</taxon>
        <taxon>Panagrolaimomorpha</taxon>
        <taxon>Strongyloidoidea</taxon>
        <taxon>Steinernematidae</taxon>
        <taxon>Steinernema</taxon>
    </lineage>
</organism>
<evidence type="ECO:0000313" key="2">
    <source>
        <dbReference type="Proteomes" id="UP000298663"/>
    </source>
</evidence>
<gene>
    <name evidence="1" type="ORF">L596_030737</name>
</gene>
<sequence length="142" mass="15384">MTPSPTARPPTTTTVGVLITPLITSKPPVIVPVAPQITVAPPALTTKGCPTVSWMEWMPWNDCSDDCGNCGQRQRVRGCQGAPNVFDPCYCKGNFYEKQHCRAGICNFPRDQCCLGHIPTVLKGEFVCQAPGPGLFTLPPHF</sequence>